<protein>
    <submittedName>
        <fullName evidence="4">2-keto-4-pentenoate hydratase/2-oxohepta-3-ene-1,7-dioic acid hydratase in catechol pathway</fullName>
    </submittedName>
</protein>
<sequence>MRSVTFIKDQQTRLGIKTERGILDVERAMQRYSRYSLAPASTKRLIAADEQERQALQGLIQTALETEDADFFYREEELVFGPCVDQPEKILCIGLNYRKHAEESNMAIPQEPIVFSKFHNALSAHQQPIVIPTLARQVDYEAELVIVMQKQAKNVAKEEALSYVYGYCAGNDVSARDLQFKSSQWLLGKTSDGFCPIGPYLVSKEEIPDPNRLRIMTRVNQEVRQDSNTADMIFSCAEIVAYLSQYMTLQPGDLIMTGTPEGVIMGQAPEQQRWLSPGDVVEVEIEGLGTLTNSFCSEQTSTVALPSGMEGERAR</sequence>
<comment type="caution">
    <text evidence="4">The sequence shown here is derived from an EMBL/GenBank/DDBJ whole genome shotgun (WGS) entry which is preliminary data.</text>
</comment>
<dbReference type="InterPro" id="IPR036663">
    <property type="entry name" value="Fumarylacetoacetase_C_sf"/>
</dbReference>
<dbReference type="FunFam" id="3.90.850.10:FF:000002">
    <property type="entry name" value="2-hydroxyhepta-2,4-diene-1,7-dioate isomerase"/>
    <property type="match status" value="1"/>
</dbReference>
<dbReference type="RefSeq" id="WP_204517341.1">
    <property type="nucleotide sequence ID" value="NZ_BAABIN010000038.1"/>
</dbReference>
<dbReference type="GO" id="GO:0016853">
    <property type="term" value="F:isomerase activity"/>
    <property type="evidence" value="ECO:0007669"/>
    <property type="project" value="UniProtKB-ARBA"/>
</dbReference>
<proteinExistence type="inferred from homology"/>
<name>A0A938Y112_9BACL</name>
<organism evidence="4 5">
    <name type="scientific">Brevibacillus fulvus</name>
    <dbReference type="NCBI Taxonomy" id="1125967"/>
    <lineage>
        <taxon>Bacteria</taxon>
        <taxon>Bacillati</taxon>
        <taxon>Bacillota</taxon>
        <taxon>Bacilli</taxon>
        <taxon>Bacillales</taxon>
        <taxon>Paenibacillaceae</taxon>
        <taxon>Brevibacillus</taxon>
    </lineage>
</organism>
<dbReference type="Pfam" id="PF01557">
    <property type="entry name" value="FAA_hydrolase"/>
    <property type="match status" value="1"/>
</dbReference>
<comment type="similarity">
    <text evidence="1">Belongs to the FAH family.</text>
</comment>
<dbReference type="InterPro" id="IPR011234">
    <property type="entry name" value="Fumarylacetoacetase-like_C"/>
</dbReference>
<keyword evidence="5" id="KW-1185">Reference proteome</keyword>
<dbReference type="PANTHER" id="PTHR42796:SF4">
    <property type="entry name" value="FUMARYLACETOACETATE HYDROLASE DOMAIN-CONTAINING PROTEIN 2A"/>
    <property type="match status" value="1"/>
</dbReference>
<accession>A0A938Y112</accession>
<dbReference type="GO" id="GO:0046872">
    <property type="term" value="F:metal ion binding"/>
    <property type="evidence" value="ECO:0007669"/>
    <property type="project" value="UniProtKB-KW"/>
</dbReference>
<dbReference type="AlphaFoldDB" id="A0A938Y112"/>
<reference evidence="4" key="1">
    <citation type="submission" date="2021-01" db="EMBL/GenBank/DDBJ databases">
        <title>Genomic Encyclopedia of Type Strains, Phase IV (KMG-IV): sequencing the most valuable type-strain genomes for metagenomic binning, comparative biology and taxonomic classification.</title>
        <authorList>
            <person name="Goeker M."/>
        </authorList>
    </citation>
    <scope>NUCLEOTIDE SEQUENCE</scope>
    <source>
        <strain evidence="4">DSM 25523</strain>
    </source>
</reference>
<dbReference type="InterPro" id="IPR051121">
    <property type="entry name" value="FAH"/>
</dbReference>
<dbReference type="Gene3D" id="3.90.850.10">
    <property type="entry name" value="Fumarylacetoacetase-like, C-terminal domain"/>
    <property type="match status" value="1"/>
</dbReference>
<dbReference type="GO" id="GO:0019752">
    <property type="term" value="P:carboxylic acid metabolic process"/>
    <property type="evidence" value="ECO:0007669"/>
    <property type="project" value="UniProtKB-ARBA"/>
</dbReference>
<keyword evidence="2" id="KW-0479">Metal-binding</keyword>
<evidence type="ECO:0000313" key="4">
    <source>
        <dbReference type="EMBL" id="MBM7589617.1"/>
    </source>
</evidence>
<evidence type="ECO:0000259" key="3">
    <source>
        <dbReference type="Pfam" id="PF01557"/>
    </source>
</evidence>
<dbReference type="EMBL" id="JAFBEB010000003">
    <property type="protein sequence ID" value="MBM7589617.1"/>
    <property type="molecule type" value="Genomic_DNA"/>
</dbReference>
<evidence type="ECO:0000256" key="1">
    <source>
        <dbReference type="ARBA" id="ARBA00010211"/>
    </source>
</evidence>
<evidence type="ECO:0000313" key="5">
    <source>
        <dbReference type="Proteomes" id="UP000717624"/>
    </source>
</evidence>
<evidence type="ECO:0000256" key="2">
    <source>
        <dbReference type="ARBA" id="ARBA00022723"/>
    </source>
</evidence>
<feature type="domain" description="Fumarylacetoacetase-like C-terminal" evidence="3">
    <location>
        <begin position="89"/>
        <end position="294"/>
    </location>
</feature>
<dbReference type="Proteomes" id="UP000717624">
    <property type="component" value="Unassembled WGS sequence"/>
</dbReference>
<gene>
    <name evidence="4" type="ORF">JOD01_001217</name>
</gene>
<dbReference type="SUPFAM" id="SSF56529">
    <property type="entry name" value="FAH"/>
    <property type="match status" value="1"/>
</dbReference>
<dbReference type="PANTHER" id="PTHR42796">
    <property type="entry name" value="FUMARYLACETOACETATE HYDROLASE DOMAIN-CONTAINING PROTEIN 2A-RELATED"/>
    <property type="match status" value="1"/>
</dbReference>